<reference evidence="1" key="1">
    <citation type="journal article" date="2020" name="Stud. Mycol.">
        <title>101 Dothideomycetes genomes: a test case for predicting lifestyles and emergence of pathogens.</title>
        <authorList>
            <person name="Haridas S."/>
            <person name="Albert R."/>
            <person name="Binder M."/>
            <person name="Bloem J."/>
            <person name="Labutti K."/>
            <person name="Salamov A."/>
            <person name="Andreopoulos B."/>
            <person name="Baker S."/>
            <person name="Barry K."/>
            <person name="Bills G."/>
            <person name="Bluhm B."/>
            <person name="Cannon C."/>
            <person name="Castanera R."/>
            <person name="Culley D."/>
            <person name="Daum C."/>
            <person name="Ezra D."/>
            <person name="Gonzalez J."/>
            <person name="Henrissat B."/>
            <person name="Kuo A."/>
            <person name="Liang C."/>
            <person name="Lipzen A."/>
            <person name="Lutzoni F."/>
            <person name="Magnuson J."/>
            <person name="Mondo S."/>
            <person name="Nolan M."/>
            <person name="Ohm R."/>
            <person name="Pangilinan J."/>
            <person name="Park H.-J."/>
            <person name="Ramirez L."/>
            <person name="Alfaro M."/>
            <person name="Sun H."/>
            <person name="Tritt A."/>
            <person name="Yoshinaga Y."/>
            <person name="Zwiers L.-H."/>
            <person name="Turgeon B."/>
            <person name="Goodwin S."/>
            <person name="Spatafora J."/>
            <person name="Crous P."/>
            <person name="Grigoriev I."/>
        </authorList>
    </citation>
    <scope>NUCLEOTIDE SEQUENCE</scope>
    <source>
        <strain evidence="1">CBS 113818</strain>
    </source>
</reference>
<organism evidence="1 2">
    <name type="scientific">Ophiobolus disseminans</name>
    <dbReference type="NCBI Taxonomy" id="1469910"/>
    <lineage>
        <taxon>Eukaryota</taxon>
        <taxon>Fungi</taxon>
        <taxon>Dikarya</taxon>
        <taxon>Ascomycota</taxon>
        <taxon>Pezizomycotina</taxon>
        <taxon>Dothideomycetes</taxon>
        <taxon>Pleosporomycetidae</taxon>
        <taxon>Pleosporales</taxon>
        <taxon>Pleosporineae</taxon>
        <taxon>Phaeosphaeriaceae</taxon>
        <taxon>Ophiobolus</taxon>
    </lineage>
</organism>
<dbReference type="Proteomes" id="UP000799424">
    <property type="component" value="Unassembled WGS sequence"/>
</dbReference>
<protein>
    <recommendedName>
        <fullName evidence="3">F-box domain-containing protein</fullName>
    </recommendedName>
</protein>
<proteinExistence type="predicted"/>
<keyword evidence="2" id="KW-1185">Reference proteome</keyword>
<gene>
    <name evidence="1" type="ORF">CC86DRAFT_413230</name>
</gene>
<sequence>MDQTANPFRFLDLPKDLRLMIYDLLITRNHHKITWTKADETASITLVAPNHIPSIYLACKSVHSEATLFLKAKVNRMNAPRTAARLIVHAGPVSPLFHKDSILDDILWNIKFYCTYDGSDSETNASNFVSDYSDRLKNSTGDVFAVQDFIVGAGDFLQVADGCTYCWYDEAEELLEEVTYNSVDEIVEREKEIYDMMLVMMADPERRAKEIQILLLGSESTEDPGTLDLLNGLAALCDSCNVRAVAYSFGLPDGDVKFRDEEGWLAYAGVVDEKAWLEEWA</sequence>
<evidence type="ECO:0000313" key="2">
    <source>
        <dbReference type="Proteomes" id="UP000799424"/>
    </source>
</evidence>
<accession>A0A6A6ZDT6</accession>
<dbReference type="EMBL" id="MU006246">
    <property type="protein sequence ID" value="KAF2819156.1"/>
    <property type="molecule type" value="Genomic_DNA"/>
</dbReference>
<evidence type="ECO:0008006" key="3">
    <source>
        <dbReference type="Google" id="ProtNLM"/>
    </source>
</evidence>
<evidence type="ECO:0000313" key="1">
    <source>
        <dbReference type="EMBL" id="KAF2819156.1"/>
    </source>
</evidence>
<dbReference type="AlphaFoldDB" id="A0A6A6ZDT6"/>
<dbReference type="OrthoDB" id="5314997at2759"/>
<name>A0A6A6ZDT6_9PLEO</name>